<comment type="caution">
    <text evidence="2">The sequence shown here is derived from an EMBL/GenBank/DDBJ whole genome shotgun (WGS) entry which is preliminary data.</text>
</comment>
<sequence length="81" mass="9071">MAMPYNSLNHHNPGLCNAGERQQKKAGRKALTTADDDRVFSVENIFLQVLTIPPCKFSVAVTFTITSTHKQNNVKLKTKKQ</sequence>
<keyword evidence="3" id="KW-1185">Reference proteome</keyword>
<name>A0A8E1QYT9_9BACT</name>
<protein>
    <submittedName>
        <fullName evidence="2">Uncharacterized protein</fullName>
    </submittedName>
</protein>
<accession>A0A8E1QYT9</accession>
<gene>
    <name evidence="2" type="ORF">ACU52_08040</name>
</gene>
<dbReference type="AlphaFoldDB" id="A0A8E1QYT9"/>
<evidence type="ECO:0000313" key="2">
    <source>
        <dbReference type="EMBL" id="KOO68459.1"/>
    </source>
</evidence>
<reference evidence="2 3" key="1">
    <citation type="submission" date="2015-06" db="EMBL/GenBank/DDBJ databases">
        <title>Prevotella sp. 109, sp. nov., a novel member of the family Prevotellaceae isolated from human faeces.</title>
        <authorList>
            <person name="Shkoporov A.N."/>
            <person name="Chaplin A.V."/>
            <person name="Kafarskaia L.I."/>
            <person name="Efimov B.A."/>
        </authorList>
    </citation>
    <scope>NUCLEOTIDE SEQUENCE [LARGE SCALE GENOMIC DNA]</scope>
    <source>
        <strain evidence="2 3">109</strain>
    </source>
</reference>
<feature type="region of interest" description="Disordered" evidence="1">
    <location>
        <begin position="1"/>
        <end position="27"/>
    </location>
</feature>
<proteinExistence type="predicted"/>
<evidence type="ECO:0000313" key="3">
    <source>
        <dbReference type="Proteomes" id="UP000036951"/>
    </source>
</evidence>
<dbReference type="Proteomes" id="UP000036951">
    <property type="component" value="Unassembled WGS sequence"/>
</dbReference>
<feature type="compositionally biased region" description="Polar residues" evidence="1">
    <location>
        <begin position="1"/>
        <end position="10"/>
    </location>
</feature>
<dbReference type="EMBL" id="LFQU01000013">
    <property type="protein sequence ID" value="KOO68459.1"/>
    <property type="molecule type" value="Genomic_DNA"/>
</dbReference>
<organism evidence="2 3">
    <name type="scientific">Xylanibacter rarus</name>
    <dbReference type="NCBI Taxonomy" id="1676614"/>
    <lineage>
        <taxon>Bacteria</taxon>
        <taxon>Pseudomonadati</taxon>
        <taxon>Bacteroidota</taxon>
        <taxon>Bacteroidia</taxon>
        <taxon>Bacteroidales</taxon>
        <taxon>Prevotellaceae</taxon>
        <taxon>Xylanibacter</taxon>
    </lineage>
</organism>
<evidence type="ECO:0000256" key="1">
    <source>
        <dbReference type="SAM" id="MobiDB-lite"/>
    </source>
</evidence>